<evidence type="ECO:0000256" key="6">
    <source>
        <dbReference type="ARBA" id="ARBA00023316"/>
    </source>
</evidence>
<keyword evidence="3 7" id="KW-1133">Transmembrane helix</keyword>
<dbReference type="EMBL" id="FQWY01000013">
    <property type="protein sequence ID" value="SHG81310.1"/>
    <property type="molecule type" value="Genomic_DNA"/>
</dbReference>
<organism evidence="8 9">
    <name type="scientific">Thermosyntropha lipolytica DSM 11003</name>
    <dbReference type="NCBI Taxonomy" id="1123382"/>
    <lineage>
        <taxon>Bacteria</taxon>
        <taxon>Bacillati</taxon>
        <taxon>Bacillota</taxon>
        <taxon>Clostridia</taxon>
        <taxon>Eubacteriales</taxon>
        <taxon>Syntrophomonadaceae</taxon>
        <taxon>Thermosyntropha</taxon>
    </lineage>
</organism>
<dbReference type="InterPro" id="IPR003770">
    <property type="entry name" value="MLTG-like"/>
</dbReference>
<keyword evidence="5 7" id="KW-0456">Lyase</keyword>
<dbReference type="AlphaFoldDB" id="A0A1M5MVD6"/>
<dbReference type="PANTHER" id="PTHR30518:SF2">
    <property type="entry name" value="ENDOLYTIC MUREIN TRANSGLYCOSYLASE"/>
    <property type="match status" value="1"/>
</dbReference>
<dbReference type="GO" id="GO:0071555">
    <property type="term" value="P:cell wall organization"/>
    <property type="evidence" value="ECO:0007669"/>
    <property type="project" value="UniProtKB-KW"/>
</dbReference>
<dbReference type="Gene3D" id="3.30.160.60">
    <property type="entry name" value="Classic Zinc Finger"/>
    <property type="match status" value="1"/>
</dbReference>
<comment type="similarity">
    <text evidence="7">Belongs to the transglycosylase MltG family.</text>
</comment>
<comment type="catalytic activity">
    <reaction evidence="7">
        <text>a peptidoglycan chain = a peptidoglycan chain with N-acetyl-1,6-anhydromuramyl-[peptide] at the reducing end + a peptidoglycan chain with N-acetylglucosamine at the non-reducing end.</text>
        <dbReference type="EC" id="4.2.2.29"/>
    </reaction>
</comment>
<evidence type="ECO:0000256" key="1">
    <source>
        <dbReference type="ARBA" id="ARBA00022475"/>
    </source>
</evidence>
<evidence type="ECO:0000256" key="5">
    <source>
        <dbReference type="ARBA" id="ARBA00023239"/>
    </source>
</evidence>
<dbReference type="PANTHER" id="PTHR30518">
    <property type="entry name" value="ENDOLYTIC MUREIN TRANSGLYCOSYLASE"/>
    <property type="match status" value="1"/>
</dbReference>
<dbReference type="EC" id="4.2.2.29" evidence="7"/>
<dbReference type="Gene3D" id="3.30.1490.480">
    <property type="entry name" value="Endolytic murein transglycosylase"/>
    <property type="match status" value="1"/>
</dbReference>
<dbReference type="CDD" id="cd08010">
    <property type="entry name" value="MltG_like"/>
    <property type="match status" value="1"/>
</dbReference>
<evidence type="ECO:0000313" key="9">
    <source>
        <dbReference type="Proteomes" id="UP000242329"/>
    </source>
</evidence>
<dbReference type="HAMAP" id="MF_02065">
    <property type="entry name" value="MltG"/>
    <property type="match status" value="1"/>
</dbReference>
<evidence type="ECO:0000256" key="3">
    <source>
        <dbReference type="ARBA" id="ARBA00022989"/>
    </source>
</evidence>
<name>A0A1M5MVD6_9FIRM</name>
<keyword evidence="1 7" id="KW-1003">Cell membrane</keyword>
<dbReference type="RefSeq" id="WP_073091024.1">
    <property type="nucleotide sequence ID" value="NZ_FQWY01000013.1"/>
</dbReference>
<dbReference type="GO" id="GO:0005886">
    <property type="term" value="C:plasma membrane"/>
    <property type="evidence" value="ECO:0007669"/>
    <property type="project" value="UniProtKB-UniRule"/>
</dbReference>
<evidence type="ECO:0000256" key="7">
    <source>
        <dbReference type="HAMAP-Rule" id="MF_02065"/>
    </source>
</evidence>
<dbReference type="GO" id="GO:0008932">
    <property type="term" value="F:lytic endotransglycosylase activity"/>
    <property type="evidence" value="ECO:0007669"/>
    <property type="project" value="UniProtKB-UniRule"/>
</dbReference>
<evidence type="ECO:0000256" key="4">
    <source>
        <dbReference type="ARBA" id="ARBA00023136"/>
    </source>
</evidence>
<dbReference type="NCBIfam" id="TIGR00247">
    <property type="entry name" value="endolytic transglycosylase MltG"/>
    <property type="match status" value="1"/>
</dbReference>
<keyword evidence="6 7" id="KW-0961">Cell wall biogenesis/degradation</keyword>
<proteinExistence type="inferred from homology"/>
<keyword evidence="4 7" id="KW-0472">Membrane</keyword>
<protein>
    <recommendedName>
        <fullName evidence="7">Endolytic murein transglycosylase</fullName>
        <ecNumber evidence="7">4.2.2.29</ecNumber>
    </recommendedName>
    <alternativeName>
        <fullName evidence="7">Peptidoglycan lytic transglycosylase</fullName>
    </alternativeName>
    <alternativeName>
        <fullName evidence="7">Peptidoglycan polymerization terminase</fullName>
    </alternativeName>
</protein>
<evidence type="ECO:0000256" key="2">
    <source>
        <dbReference type="ARBA" id="ARBA00022692"/>
    </source>
</evidence>
<sequence length="343" mass="39242">MSEIVRMMKVKKELLLLLFLVLVGGLILGRFYWLHLQYMPVDPHDKNYIDVFIPENSTARDIAGILYEEKLIRSREAFLYYCKKTGYDSRLKAGHFRFSRSQSLKEIARDIAEGKVVMITFTIPEGYTVEQIGDIVVKKGLCSREEWEEALRKDYDYPFLAEVPSGVKNRLEGFLFPDTYVVGEGITASELVAMMLQNFANIWERDFAREAEGKSIYQIVTIASMVEREAVVPSERARIAGVIFNRMRAGMPLQIDATVLYALGKHKEIVTYDDLKVDSPYNTYQITGLPLGPIACPGREAIKAVLNPEKHDYLYYVARGDGSHHFSRTYAEHLAAIARYQKR</sequence>
<keyword evidence="2 7" id="KW-0812">Transmembrane</keyword>
<feature type="site" description="Important for catalytic activity" evidence="7">
    <location>
        <position position="229"/>
    </location>
</feature>
<dbReference type="OrthoDB" id="9814591at2"/>
<evidence type="ECO:0000313" key="8">
    <source>
        <dbReference type="EMBL" id="SHG81310.1"/>
    </source>
</evidence>
<dbReference type="Proteomes" id="UP000242329">
    <property type="component" value="Unassembled WGS sequence"/>
</dbReference>
<gene>
    <name evidence="7" type="primary">mltG</name>
    <name evidence="8" type="ORF">SAMN02745221_01035</name>
</gene>
<keyword evidence="9" id="KW-1185">Reference proteome</keyword>
<dbReference type="Pfam" id="PF02618">
    <property type="entry name" value="YceG"/>
    <property type="match status" value="1"/>
</dbReference>
<reference evidence="9" key="1">
    <citation type="submission" date="2016-11" db="EMBL/GenBank/DDBJ databases">
        <authorList>
            <person name="Varghese N."/>
            <person name="Submissions S."/>
        </authorList>
    </citation>
    <scope>NUCLEOTIDE SEQUENCE [LARGE SCALE GENOMIC DNA]</scope>
    <source>
        <strain evidence="9">DSM 11003</strain>
    </source>
</reference>
<accession>A0A1M5MVD6</accession>
<dbReference type="STRING" id="1123382.SAMN02745221_01035"/>
<comment type="function">
    <text evidence="7">Functions as a peptidoglycan terminase that cleaves nascent peptidoglycan strands endolytically to terminate their elongation.</text>
</comment>
<dbReference type="GO" id="GO:0009252">
    <property type="term" value="P:peptidoglycan biosynthetic process"/>
    <property type="evidence" value="ECO:0007669"/>
    <property type="project" value="UniProtKB-UniRule"/>
</dbReference>